<evidence type="ECO:0000313" key="4">
    <source>
        <dbReference type="EMBL" id="GAP32223.1"/>
    </source>
</evidence>
<dbReference type="KEGG" id="nsr:NS506_02260"/>
<organism evidence="4 5">
    <name type="scientific">Nocardia seriolae</name>
    <dbReference type="NCBI Taxonomy" id="37332"/>
    <lineage>
        <taxon>Bacteria</taxon>
        <taxon>Bacillati</taxon>
        <taxon>Actinomycetota</taxon>
        <taxon>Actinomycetes</taxon>
        <taxon>Mycobacteriales</taxon>
        <taxon>Nocardiaceae</taxon>
        <taxon>Nocardia</taxon>
    </lineage>
</organism>
<dbReference type="AlphaFoldDB" id="A0ABC9Z3R4"/>
<feature type="region of interest" description="Disordered" evidence="1">
    <location>
        <begin position="1"/>
        <end position="22"/>
    </location>
</feature>
<gene>
    <name evidence="3" type="ORF">NS506_02260</name>
    <name evidence="4" type="ORF">NSK11_contig00147-0004</name>
</gene>
<dbReference type="Proteomes" id="UP000180166">
    <property type="component" value="Chromosome"/>
</dbReference>
<reference evidence="3 6" key="3">
    <citation type="submission" date="2016-10" db="EMBL/GenBank/DDBJ databases">
        <title>Genome sequence of Nocardia seriolae strain EM150506, isolated from Anguila japonica.</title>
        <authorList>
            <person name="Han H.-J."/>
        </authorList>
    </citation>
    <scope>NUCLEOTIDE SEQUENCE [LARGE SCALE GENOMIC DNA]</scope>
    <source>
        <strain evidence="3 6">EM150506</strain>
    </source>
</reference>
<feature type="transmembrane region" description="Helical" evidence="2">
    <location>
        <begin position="135"/>
        <end position="155"/>
    </location>
</feature>
<evidence type="ECO:0000313" key="3">
    <source>
        <dbReference type="EMBL" id="APA96326.1"/>
    </source>
</evidence>
<keyword evidence="2" id="KW-0472">Membrane</keyword>
<name>A0ABC9Z3R4_9NOCA</name>
<proteinExistence type="predicted"/>
<reference evidence="4 5" key="2">
    <citation type="journal article" date="2016" name="Genome Announc.">
        <title>Draft Genome Sequence of Erythromycin- and Oxytetracycline-Sensitive Nocardia seriolae Strain U-1 (NBRC 110359).</title>
        <authorList>
            <person name="Imajoh M."/>
            <person name="Sukeda M."/>
            <person name="Shimizu M."/>
            <person name="Yamane J."/>
            <person name="Ohnishi K."/>
            <person name="Oshima S."/>
        </authorList>
    </citation>
    <scope>NUCLEOTIDE SEQUENCE [LARGE SCALE GENOMIC DNA]</scope>
    <source>
        <strain evidence="4 5">U-1</strain>
    </source>
</reference>
<evidence type="ECO:0000313" key="5">
    <source>
        <dbReference type="Proteomes" id="UP000037179"/>
    </source>
</evidence>
<dbReference type="RefSeq" id="WP_063865094.1">
    <property type="nucleotide sequence ID" value="NZ_AP017900.1"/>
</dbReference>
<accession>A0ABC9Z3R4</accession>
<keyword evidence="2" id="KW-0812">Transmembrane</keyword>
<feature type="transmembrane region" description="Helical" evidence="2">
    <location>
        <begin position="161"/>
        <end position="181"/>
    </location>
</feature>
<keyword evidence="5" id="KW-1185">Reference proteome</keyword>
<evidence type="ECO:0000313" key="6">
    <source>
        <dbReference type="Proteomes" id="UP000180166"/>
    </source>
</evidence>
<evidence type="ECO:0000256" key="1">
    <source>
        <dbReference type="SAM" id="MobiDB-lite"/>
    </source>
</evidence>
<sequence>MALHITDRSITSDLTPETAHRVPDPGGGSWLLTWLPGRLLTREQAIDAMMLDELLSDPEADGGAALRSAAQRATSLGMDVAEAVLLLATRVVERDRHRVERARRCRRSGPNVPGCGVPQRFLFRCLSASAVLGRILYAVATLPSLSFVVVALLAARLTSNGWVVSGVTVAASALTCTVTLAGSR</sequence>
<reference evidence="5" key="1">
    <citation type="submission" date="2015-07" db="EMBL/GenBank/DDBJ databases">
        <title>Nocardia seriolae U-1 whole genome shotgun sequence.</title>
        <authorList>
            <person name="Imajoh M."/>
            <person name="Fukumoto Y."/>
            <person name="Sukeda M."/>
            <person name="Yamane J."/>
            <person name="Yamasaki K."/>
            <person name="Shimizu M."/>
            <person name="Ohnishi K."/>
            <person name="Oshima S."/>
        </authorList>
    </citation>
    <scope>NUCLEOTIDE SEQUENCE [LARGE SCALE GENOMIC DNA]</scope>
    <source>
        <strain evidence="5">U-1</strain>
    </source>
</reference>
<dbReference type="Proteomes" id="UP000037179">
    <property type="component" value="Unassembled WGS sequence"/>
</dbReference>
<protein>
    <submittedName>
        <fullName evidence="4">Uncharacterized protein</fullName>
    </submittedName>
</protein>
<dbReference type="EMBL" id="CP017839">
    <property type="protein sequence ID" value="APA96326.1"/>
    <property type="molecule type" value="Genomic_DNA"/>
</dbReference>
<keyword evidence="2" id="KW-1133">Transmembrane helix</keyword>
<dbReference type="GeneID" id="93372994"/>
<evidence type="ECO:0000256" key="2">
    <source>
        <dbReference type="SAM" id="Phobius"/>
    </source>
</evidence>
<dbReference type="EMBL" id="BBYQ01000147">
    <property type="protein sequence ID" value="GAP32223.1"/>
    <property type="molecule type" value="Genomic_DNA"/>
</dbReference>